<comment type="caution">
    <text evidence="1">The sequence shown here is derived from an EMBL/GenBank/DDBJ whole genome shotgun (WGS) entry which is preliminary data.</text>
</comment>
<dbReference type="Proteomes" id="UP000828941">
    <property type="component" value="Chromosome 2"/>
</dbReference>
<organism evidence="1 2">
    <name type="scientific">Bauhinia variegata</name>
    <name type="common">Purple orchid tree</name>
    <name type="synonym">Phanera variegata</name>
    <dbReference type="NCBI Taxonomy" id="167791"/>
    <lineage>
        <taxon>Eukaryota</taxon>
        <taxon>Viridiplantae</taxon>
        <taxon>Streptophyta</taxon>
        <taxon>Embryophyta</taxon>
        <taxon>Tracheophyta</taxon>
        <taxon>Spermatophyta</taxon>
        <taxon>Magnoliopsida</taxon>
        <taxon>eudicotyledons</taxon>
        <taxon>Gunneridae</taxon>
        <taxon>Pentapetalae</taxon>
        <taxon>rosids</taxon>
        <taxon>fabids</taxon>
        <taxon>Fabales</taxon>
        <taxon>Fabaceae</taxon>
        <taxon>Cercidoideae</taxon>
        <taxon>Cercideae</taxon>
        <taxon>Bauhiniinae</taxon>
        <taxon>Bauhinia</taxon>
    </lineage>
</organism>
<sequence>MEPTTITQALKDSHWRQAMDAEFNALLQNGMWEPVPKANHTPIGCKWIFHIKRKPAGSVDKYKVRLVAKDFFQEPGKDYFDTLSPITKSSPSALSCVLLSHRIGLSADLM</sequence>
<evidence type="ECO:0000313" key="2">
    <source>
        <dbReference type="Proteomes" id="UP000828941"/>
    </source>
</evidence>
<evidence type="ECO:0000313" key="1">
    <source>
        <dbReference type="EMBL" id="KAI4353625.1"/>
    </source>
</evidence>
<keyword evidence="2" id="KW-1185">Reference proteome</keyword>
<gene>
    <name evidence="1" type="ORF">L6164_002558</name>
</gene>
<reference evidence="1 2" key="1">
    <citation type="journal article" date="2022" name="DNA Res.">
        <title>Chromosomal-level genome assembly of the orchid tree Bauhinia variegata (Leguminosae; Cercidoideae) supports the allotetraploid origin hypothesis of Bauhinia.</title>
        <authorList>
            <person name="Zhong Y."/>
            <person name="Chen Y."/>
            <person name="Zheng D."/>
            <person name="Pang J."/>
            <person name="Liu Y."/>
            <person name="Luo S."/>
            <person name="Meng S."/>
            <person name="Qian L."/>
            <person name="Wei D."/>
            <person name="Dai S."/>
            <person name="Zhou R."/>
        </authorList>
    </citation>
    <scope>NUCLEOTIDE SEQUENCE [LARGE SCALE GENOMIC DNA]</scope>
    <source>
        <strain evidence="1">BV-YZ2020</strain>
    </source>
</reference>
<dbReference type="EMBL" id="CM039427">
    <property type="protein sequence ID" value="KAI4353625.1"/>
    <property type="molecule type" value="Genomic_DNA"/>
</dbReference>
<protein>
    <submittedName>
        <fullName evidence="1">Uncharacterized protein</fullName>
    </submittedName>
</protein>
<name>A0ACB9PZ57_BAUVA</name>
<accession>A0ACB9PZ57</accession>
<proteinExistence type="predicted"/>